<feature type="compositionally biased region" description="Polar residues" evidence="6">
    <location>
        <begin position="324"/>
        <end position="349"/>
    </location>
</feature>
<gene>
    <name evidence="9" type="ORF">PTRG_01640</name>
</gene>
<dbReference type="EMBL" id="DS231615">
    <property type="protein sequence ID" value="EDU41078.1"/>
    <property type="molecule type" value="Genomic_DNA"/>
</dbReference>
<feature type="transmembrane region" description="Helical" evidence="7">
    <location>
        <begin position="48"/>
        <end position="70"/>
    </location>
</feature>
<evidence type="ECO:0000256" key="5">
    <source>
        <dbReference type="ARBA" id="ARBA00038359"/>
    </source>
</evidence>
<dbReference type="OrthoDB" id="444631at2759"/>
<proteinExistence type="inferred from homology"/>
<feature type="transmembrane region" description="Helical" evidence="7">
    <location>
        <begin position="104"/>
        <end position="126"/>
    </location>
</feature>
<dbReference type="eggNOG" id="ENOG502S025">
    <property type="taxonomic scope" value="Eukaryota"/>
</dbReference>
<organism evidence="9 10">
    <name type="scientific">Pyrenophora tritici-repentis (strain Pt-1C-BFP)</name>
    <name type="common">Wheat tan spot fungus</name>
    <name type="synonym">Drechslera tritici-repentis</name>
    <dbReference type="NCBI Taxonomy" id="426418"/>
    <lineage>
        <taxon>Eukaryota</taxon>
        <taxon>Fungi</taxon>
        <taxon>Dikarya</taxon>
        <taxon>Ascomycota</taxon>
        <taxon>Pezizomycotina</taxon>
        <taxon>Dothideomycetes</taxon>
        <taxon>Pleosporomycetidae</taxon>
        <taxon>Pleosporales</taxon>
        <taxon>Pleosporineae</taxon>
        <taxon>Pleosporaceae</taxon>
        <taxon>Pyrenophora</taxon>
    </lineage>
</organism>
<keyword evidence="2 7" id="KW-0812">Transmembrane</keyword>
<protein>
    <recommendedName>
        <fullName evidence="8">Rhodopsin domain-containing protein</fullName>
    </recommendedName>
</protein>
<dbReference type="Pfam" id="PF20684">
    <property type="entry name" value="Fung_rhodopsin"/>
    <property type="match status" value="2"/>
</dbReference>
<feature type="region of interest" description="Disordered" evidence="6">
    <location>
        <begin position="314"/>
        <end position="360"/>
    </location>
</feature>
<evidence type="ECO:0000256" key="7">
    <source>
        <dbReference type="SAM" id="Phobius"/>
    </source>
</evidence>
<evidence type="ECO:0000259" key="8">
    <source>
        <dbReference type="Pfam" id="PF20684"/>
    </source>
</evidence>
<keyword evidence="4 7" id="KW-0472">Membrane</keyword>
<dbReference type="InterPro" id="IPR049326">
    <property type="entry name" value="Rhodopsin_dom_fungi"/>
</dbReference>
<name>B2VWS8_PYRTR</name>
<keyword evidence="3 7" id="KW-1133">Transmembrane helix</keyword>
<evidence type="ECO:0000256" key="1">
    <source>
        <dbReference type="ARBA" id="ARBA00004141"/>
    </source>
</evidence>
<feature type="transmembrane region" description="Helical" evidence="7">
    <location>
        <begin position="20"/>
        <end position="39"/>
    </location>
</feature>
<feature type="domain" description="Rhodopsin" evidence="8">
    <location>
        <begin position="99"/>
        <end position="246"/>
    </location>
</feature>
<dbReference type="InterPro" id="IPR052337">
    <property type="entry name" value="SAT4-like"/>
</dbReference>
<dbReference type="HOGENOM" id="CLU_028200_0_4_1"/>
<dbReference type="AlphaFoldDB" id="B2VWS8"/>
<dbReference type="GO" id="GO:0016020">
    <property type="term" value="C:membrane"/>
    <property type="evidence" value="ECO:0007669"/>
    <property type="project" value="UniProtKB-SubCell"/>
</dbReference>
<evidence type="ECO:0000313" key="10">
    <source>
        <dbReference type="Proteomes" id="UP000001471"/>
    </source>
</evidence>
<accession>B2VWS8</accession>
<feature type="transmembrane region" description="Helical" evidence="7">
    <location>
        <begin position="182"/>
        <end position="202"/>
    </location>
</feature>
<feature type="domain" description="Rhodopsin" evidence="8">
    <location>
        <begin position="31"/>
        <end position="88"/>
    </location>
</feature>
<dbReference type="Proteomes" id="UP000001471">
    <property type="component" value="Unassembled WGS sequence"/>
</dbReference>
<dbReference type="STRING" id="426418.B2VWS8"/>
<evidence type="ECO:0000256" key="2">
    <source>
        <dbReference type="ARBA" id="ARBA00022692"/>
    </source>
</evidence>
<evidence type="ECO:0000256" key="3">
    <source>
        <dbReference type="ARBA" id="ARBA00022989"/>
    </source>
</evidence>
<dbReference type="OMA" id="DLEYAHC"/>
<dbReference type="InParanoid" id="B2VWS8"/>
<feature type="region of interest" description="Disordered" evidence="6">
    <location>
        <begin position="257"/>
        <end position="301"/>
    </location>
</feature>
<feature type="transmembrane region" description="Helical" evidence="7">
    <location>
        <begin position="146"/>
        <end position="170"/>
    </location>
</feature>
<evidence type="ECO:0000313" key="9">
    <source>
        <dbReference type="EMBL" id="EDU41078.1"/>
    </source>
</evidence>
<feature type="compositionally biased region" description="Polar residues" evidence="6">
    <location>
        <begin position="257"/>
        <end position="272"/>
    </location>
</feature>
<comment type="similarity">
    <text evidence="5">Belongs to the SAT4 family.</text>
</comment>
<feature type="compositionally biased region" description="Polar residues" evidence="6">
    <location>
        <begin position="285"/>
        <end position="295"/>
    </location>
</feature>
<dbReference type="PANTHER" id="PTHR33048">
    <property type="entry name" value="PTH11-LIKE INTEGRAL MEMBRANE PROTEIN (AFU_ORTHOLOGUE AFUA_5G11245)"/>
    <property type="match status" value="1"/>
</dbReference>
<dbReference type="PANTHER" id="PTHR33048:SF47">
    <property type="entry name" value="INTEGRAL MEMBRANE PROTEIN-RELATED"/>
    <property type="match status" value="1"/>
</dbReference>
<evidence type="ECO:0000256" key="6">
    <source>
        <dbReference type="SAM" id="MobiDB-lite"/>
    </source>
</evidence>
<reference evidence="10" key="1">
    <citation type="journal article" date="2013" name="G3 (Bethesda)">
        <title>Comparative genomics of a plant-pathogenic fungus, Pyrenophora tritici-repentis, reveals transduplication and the impact of repeat elements on pathogenicity and population divergence.</title>
        <authorList>
            <person name="Manning V.A."/>
            <person name="Pandelova I."/>
            <person name="Dhillon B."/>
            <person name="Wilhelm L.J."/>
            <person name="Goodwin S.B."/>
            <person name="Berlin A.M."/>
            <person name="Figueroa M."/>
            <person name="Freitag M."/>
            <person name="Hane J.K."/>
            <person name="Henrissat B."/>
            <person name="Holman W.H."/>
            <person name="Kodira C.D."/>
            <person name="Martin J."/>
            <person name="Oliver R.P."/>
            <person name="Robbertse B."/>
            <person name="Schackwitz W."/>
            <person name="Schwartz D.C."/>
            <person name="Spatafora J.W."/>
            <person name="Turgeon B.G."/>
            <person name="Yandava C."/>
            <person name="Young S."/>
            <person name="Zhou S."/>
            <person name="Zeng Q."/>
            <person name="Grigoriev I.V."/>
            <person name="Ma L.-J."/>
            <person name="Ciuffetti L.M."/>
        </authorList>
    </citation>
    <scope>NUCLEOTIDE SEQUENCE [LARGE SCALE GENOMIC DNA]</scope>
    <source>
        <strain evidence="10">Pt-1C-BFP</strain>
    </source>
</reference>
<sequence length="360" mass="39617">MAGSLSGNPRGEQAVELSSAFTAVAFTIVCLRLYTRIYIIRCAGIEDFGIAVAMFCSIGLTICIGIQAQYGMGWHITDVSHDAMTKFLKARIPTSAFTPSKFLIANYLTMGVVVGYTFWTVFSSIFECVPIRAFWTREPAKCLNQFAVWFTNAGINILTDFAIIILPIPVIRSLNLGRKQKIGLIAIFAVGGLVCIVSILRLHSLVAISNSPDPTYDNPAAATWSSVEANVGIICACLPILRPLVTQWFPRAFTSRHPSQFSRPPNATYGSRRSSKLPRTKESFAMNTSRTTRTAASDEARDIQVVTDIHVQVEGESDAASDWKPSTSPKNWSETTSVKNLERLNSTEQLVEVPDLPQRK</sequence>
<comment type="subcellular location">
    <subcellularLocation>
        <location evidence="1">Membrane</location>
        <topology evidence="1">Multi-pass membrane protein</topology>
    </subcellularLocation>
</comment>
<evidence type="ECO:0000256" key="4">
    <source>
        <dbReference type="ARBA" id="ARBA00023136"/>
    </source>
</evidence>